<sequence length="245" mass="26864">MIQTRHTSFRGRRMTVLLLGAYYLALFGNSFGGLIRVASAHTTPVGVETRRGTTATTRQSCCGFAIQFRSATPDDVAFARKTMLSEFMNPLSIAQETLVVAFDGDSSSSSRGDEAVLGFGQIRPMSLPSSSQTATTVTNTGYDELASLYVIPEQRTRGVGRALVQELLSRHDHDDDHKNHAVCLLTLKTTVPFYEPVQFHVVSQSDMGRLSISFRFEYTAGSILSTVLGNELTCMIRQPLPSTNE</sequence>
<dbReference type="EMBL" id="HBHQ01023527">
    <property type="protein sequence ID" value="CAD9824068.1"/>
    <property type="molecule type" value="Transcribed_RNA"/>
</dbReference>
<dbReference type="PROSITE" id="PS51186">
    <property type="entry name" value="GNAT"/>
    <property type="match status" value="1"/>
</dbReference>
<organism evidence="2">
    <name type="scientific">Attheya septentrionalis</name>
    <dbReference type="NCBI Taxonomy" id="420275"/>
    <lineage>
        <taxon>Eukaryota</taxon>
        <taxon>Sar</taxon>
        <taxon>Stramenopiles</taxon>
        <taxon>Ochrophyta</taxon>
        <taxon>Bacillariophyta</taxon>
        <taxon>Coscinodiscophyceae</taxon>
        <taxon>Chaetocerotophycidae</taxon>
        <taxon>Chaetocerotales</taxon>
        <taxon>Attheyaceae</taxon>
        <taxon>Attheya</taxon>
    </lineage>
</organism>
<accession>A0A7S2XSA8</accession>
<dbReference type="Pfam" id="PF13673">
    <property type="entry name" value="Acetyltransf_10"/>
    <property type="match status" value="1"/>
</dbReference>
<protein>
    <recommendedName>
        <fullName evidence="1">N-acetyltransferase domain-containing protein</fullName>
    </recommendedName>
</protein>
<dbReference type="AlphaFoldDB" id="A0A7S2XSA8"/>
<dbReference type="Gene3D" id="3.40.630.30">
    <property type="match status" value="1"/>
</dbReference>
<gene>
    <name evidence="2" type="ORF">ASEP1449_LOCUS15902</name>
</gene>
<dbReference type="InterPro" id="IPR016181">
    <property type="entry name" value="Acyl_CoA_acyltransferase"/>
</dbReference>
<reference evidence="2" key="1">
    <citation type="submission" date="2021-01" db="EMBL/GenBank/DDBJ databases">
        <authorList>
            <person name="Corre E."/>
            <person name="Pelletier E."/>
            <person name="Niang G."/>
            <person name="Scheremetjew M."/>
            <person name="Finn R."/>
            <person name="Kale V."/>
            <person name="Holt S."/>
            <person name="Cochrane G."/>
            <person name="Meng A."/>
            <person name="Brown T."/>
            <person name="Cohen L."/>
        </authorList>
    </citation>
    <scope>NUCLEOTIDE SEQUENCE</scope>
    <source>
        <strain evidence="2">CCMP2084</strain>
    </source>
</reference>
<proteinExistence type="predicted"/>
<feature type="domain" description="N-acetyltransferase" evidence="1">
    <location>
        <begin position="66"/>
        <end position="233"/>
    </location>
</feature>
<dbReference type="CDD" id="cd04301">
    <property type="entry name" value="NAT_SF"/>
    <property type="match status" value="1"/>
</dbReference>
<evidence type="ECO:0000259" key="1">
    <source>
        <dbReference type="PROSITE" id="PS51186"/>
    </source>
</evidence>
<name>A0A7S2XSA8_9STRA</name>
<dbReference type="InterPro" id="IPR000182">
    <property type="entry name" value="GNAT_dom"/>
</dbReference>
<dbReference type="GO" id="GO:0016747">
    <property type="term" value="F:acyltransferase activity, transferring groups other than amino-acyl groups"/>
    <property type="evidence" value="ECO:0007669"/>
    <property type="project" value="InterPro"/>
</dbReference>
<evidence type="ECO:0000313" key="2">
    <source>
        <dbReference type="EMBL" id="CAD9824068.1"/>
    </source>
</evidence>
<dbReference type="SUPFAM" id="SSF55729">
    <property type="entry name" value="Acyl-CoA N-acyltransferases (Nat)"/>
    <property type="match status" value="1"/>
</dbReference>